<evidence type="ECO:0000256" key="1">
    <source>
        <dbReference type="SAM" id="Phobius"/>
    </source>
</evidence>
<comment type="caution">
    <text evidence="2">The sequence shown here is derived from an EMBL/GenBank/DDBJ whole genome shotgun (WGS) entry which is preliminary data.</text>
</comment>
<gene>
    <name evidence="2" type="ORF">CVT23_05205</name>
</gene>
<name>A0A2M9G557_9PROT</name>
<reference evidence="2 3" key="1">
    <citation type="submission" date="2017-11" db="EMBL/GenBank/DDBJ databases">
        <title>Draft genome sequence of Rhizobiales bacterium SY3-13.</title>
        <authorList>
            <person name="Sun C."/>
        </authorList>
    </citation>
    <scope>NUCLEOTIDE SEQUENCE [LARGE SCALE GENOMIC DNA]</scope>
    <source>
        <strain evidence="2 3">SY3-13</strain>
    </source>
</reference>
<keyword evidence="1" id="KW-1133">Transmembrane helix</keyword>
<evidence type="ECO:0000313" key="2">
    <source>
        <dbReference type="EMBL" id="PJK30830.1"/>
    </source>
</evidence>
<dbReference type="OrthoDB" id="9799456at2"/>
<dbReference type="Pfam" id="PF06170">
    <property type="entry name" value="DUF983"/>
    <property type="match status" value="1"/>
</dbReference>
<keyword evidence="1" id="KW-0472">Membrane</keyword>
<accession>A0A2M9G557</accession>
<dbReference type="Proteomes" id="UP000229498">
    <property type="component" value="Unassembled WGS sequence"/>
</dbReference>
<organism evidence="2 3">
    <name type="scientific">Minwuia thermotolerans</name>
    <dbReference type="NCBI Taxonomy" id="2056226"/>
    <lineage>
        <taxon>Bacteria</taxon>
        <taxon>Pseudomonadati</taxon>
        <taxon>Pseudomonadota</taxon>
        <taxon>Alphaproteobacteria</taxon>
        <taxon>Minwuiales</taxon>
        <taxon>Minwuiaceae</taxon>
        <taxon>Minwuia</taxon>
    </lineage>
</organism>
<protein>
    <recommendedName>
        <fullName evidence="4">DUF983 domain-containing protein</fullName>
    </recommendedName>
</protein>
<keyword evidence="1" id="KW-0812">Transmembrane</keyword>
<keyword evidence="3" id="KW-1185">Reference proteome</keyword>
<proteinExistence type="predicted"/>
<feature type="transmembrane region" description="Helical" evidence="1">
    <location>
        <begin position="79"/>
        <end position="98"/>
    </location>
</feature>
<dbReference type="RefSeq" id="WP_109794299.1">
    <property type="nucleotide sequence ID" value="NZ_PHIG01000018.1"/>
</dbReference>
<dbReference type="InterPro" id="IPR009325">
    <property type="entry name" value="DUF983"/>
</dbReference>
<dbReference type="EMBL" id="PHIG01000018">
    <property type="protein sequence ID" value="PJK30830.1"/>
    <property type="molecule type" value="Genomic_DNA"/>
</dbReference>
<dbReference type="AlphaFoldDB" id="A0A2M9G557"/>
<feature type="transmembrane region" description="Helical" evidence="1">
    <location>
        <begin position="53"/>
        <end position="73"/>
    </location>
</feature>
<sequence length="120" mass="13017">MEEGFVSPFRAGFGCRCPRCGEGRLYSGFLQVARACDVCDLDYSKVDSGDGPAVFIIFIIGAVAAALALWVEFSFAPPVWVHPLYLLPVVIGGSLILLRPAKALLIALQFRNRATQDVDI</sequence>
<evidence type="ECO:0008006" key="4">
    <source>
        <dbReference type="Google" id="ProtNLM"/>
    </source>
</evidence>
<evidence type="ECO:0000313" key="3">
    <source>
        <dbReference type="Proteomes" id="UP000229498"/>
    </source>
</evidence>